<evidence type="ECO:0000313" key="2">
    <source>
        <dbReference type="Proteomes" id="UP000050443"/>
    </source>
</evidence>
<gene>
    <name evidence="1" type="ORF">RC62_343</name>
</gene>
<accession>A0A0Q0W1H4</accession>
<name>A0A0Q0W1H4_9FLAO</name>
<dbReference type="Proteomes" id="UP000050443">
    <property type="component" value="Unassembled WGS sequence"/>
</dbReference>
<dbReference type="OrthoDB" id="1357275at2"/>
<reference evidence="1 2" key="1">
    <citation type="submission" date="2014-09" db="EMBL/GenBank/DDBJ databases">
        <title>Genome sequence of Flavobacterium aquidurense RC62.</title>
        <authorList>
            <person name="Kim J.F."/>
            <person name="Kwak M.-J."/>
        </authorList>
    </citation>
    <scope>NUCLEOTIDE SEQUENCE [LARGE SCALE GENOMIC DNA]</scope>
    <source>
        <strain evidence="1 2">RC62</strain>
    </source>
</reference>
<dbReference type="AlphaFoldDB" id="A0A0Q0W1H4"/>
<proteinExistence type="predicted"/>
<dbReference type="RefSeq" id="WP_055094891.1">
    <property type="nucleotide sequence ID" value="NZ_JRLF01000010.1"/>
</dbReference>
<dbReference type="STRING" id="362413.RC62_343"/>
<sequence>MKKYYIVIVFLIVSNVFSQNKKYDTILFKNIKIDNRELFFGYKNFKDLGTIYGKLNRNFKKASNIEKTPLHYTLKVVNSFSNDEVSLLMINDKAFIDYLILNYLEKLG</sequence>
<comment type="caution">
    <text evidence="1">The sequence shown here is derived from an EMBL/GenBank/DDBJ whole genome shotgun (WGS) entry which is preliminary data.</text>
</comment>
<dbReference type="EMBL" id="JRLF01000010">
    <property type="protein sequence ID" value="KQB40453.1"/>
    <property type="molecule type" value="Genomic_DNA"/>
</dbReference>
<organism evidence="1 2">
    <name type="scientific">Flavobacterium aquidurense</name>
    <dbReference type="NCBI Taxonomy" id="362413"/>
    <lineage>
        <taxon>Bacteria</taxon>
        <taxon>Pseudomonadati</taxon>
        <taxon>Bacteroidota</taxon>
        <taxon>Flavobacteriia</taxon>
        <taxon>Flavobacteriales</taxon>
        <taxon>Flavobacteriaceae</taxon>
        <taxon>Flavobacterium</taxon>
    </lineage>
</organism>
<protein>
    <submittedName>
        <fullName evidence="1">Uncharacterized protein</fullName>
    </submittedName>
</protein>
<evidence type="ECO:0000313" key="1">
    <source>
        <dbReference type="EMBL" id="KQB40453.1"/>
    </source>
</evidence>
<dbReference type="PATRIC" id="fig|362413.3.peg.329"/>